<dbReference type="EMBL" id="JH660644">
    <property type="protein sequence ID" value="EIM28616.1"/>
    <property type="molecule type" value="Genomic_DNA"/>
</dbReference>
<evidence type="ECO:0000313" key="3">
    <source>
        <dbReference type="Proteomes" id="UP000003947"/>
    </source>
</evidence>
<accession>I4YXC4</accession>
<dbReference type="STRING" id="864069.MicloDRAFT_00027540"/>
<organism evidence="2 3">
    <name type="scientific">Microvirga lotononidis</name>
    <dbReference type="NCBI Taxonomy" id="864069"/>
    <lineage>
        <taxon>Bacteria</taxon>
        <taxon>Pseudomonadati</taxon>
        <taxon>Pseudomonadota</taxon>
        <taxon>Alphaproteobacteria</taxon>
        <taxon>Hyphomicrobiales</taxon>
        <taxon>Methylobacteriaceae</taxon>
        <taxon>Microvirga</taxon>
    </lineage>
</organism>
<evidence type="ECO:0000256" key="1">
    <source>
        <dbReference type="SAM" id="Coils"/>
    </source>
</evidence>
<dbReference type="AlphaFoldDB" id="I4YXC4"/>
<dbReference type="PATRIC" id="fig|864069.3.peg.2978"/>
<sequence>MTKKPNKVEARYTVILDNCGNPDRGQDPSRRLPGTVRKVVPVEDFAAASKDCRDYIEENDLGGGNWTGGAIRENGQLVGKVSYNGTIWPPGEFAVGMKPLWPEPKEEETKPKDPLEWETAQVDTPYGPILIGGCFRIGNVKSVEGKFSVDGQHYEFMTYATFEETGLKEIQNHNLLRNGVYSDTVASPKKVQDVVRAAVAAWASVRANIALIVRNEIKDTKKSIQHVERQISSYEQQLAKAREELANHHAQIKALDEKALTLNTTLAY</sequence>
<reference evidence="2 3" key="1">
    <citation type="submission" date="2012-02" db="EMBL/GenBank/DDBJ databases">
        <title>Improved High-Quality Draft sequence of Microvirga sp. WSM3557.</title>
        <authorList>
            <consortium name="US DOE Joint Genome Institute"/>
            <person name="Lucas S."/>
            <person name="Han J."/>
            <person name="Lapidus A."/>
            <person name="Cheng J.-F."/>
            <person name="Goodwin L."/>
            <person name="Pitluck S."/>
            <person name="Peters L."/>
            <person name="Zhang X."/>
            <person name="Detter J.C."/>
            <person name="Han C."/>
            <person name="Tapia R."/>
            <person name="Land M."/>
            <person name="Hauser L."/>
            <person name="Kyrpides N."/>
            <person name="Ivanova N."/>
            <person name="Pagani I."/>
            <person name="Brau L."/>
            <person name="Yates R."/>
            <person name="O'Hara G."/>
            <person name="Rui T."/>
            <person name="Howieson J."/>
            <person name="Reeve W."/>
            <person name="Woyke T."/>
        </authorList>
    </citation>
    <scope>NUCLEOTIDE SEQUENCE [LARGE SCALE GENOMIC DNA]</scope>
    <source>
        <strain evidence="2 3">WSM3557</strain>
    </source>
</reference>
<gene>
    <name evidence="2" type="ORF">MicloDRAFT_00027540</name>
</gene>
<keyword evidence="3" id="KW-1185">Reference proteome</keyword>
<dbReference type="HOGENOM" id="CLU_1037514_0_0_5"/>
<evidence type="ECO:0000313" key="2">
    <source>
        <dbReference type="EMBL" id="EIM28616.1"/>
    </source>
</evidence>
<dbReference type="Proteomes" id="UP000003947">
    <property type="component" value="Unassembled WGS sequence"/>
</dbReference>
<keyword evidence="1" id="KW-0175">Coiled coil</keyword>
<protein>
    <submittedName>
        <fullName evidence="2">Uncharacterized protein</fullName>
    </submittedName>
</protein>
<proteinExistence type="predicted"/>
<dbReference type="RefSeq" id="WP_009491911.1">
    <property type="nucleotide sequence ID" value="NZ_CP141049.1"/>
</dbReference>
<dbReference type="OrthoDB" id="7473595at2"/>
<name>I4YXC4_9HYPH</name>
<feature type="coiled-coil region" evidence="1">
    <location>
        <begin position="217"/>
        <end position="258"/>
    </location>
</feature>